<protein>
    <submittedName>
        <fullName evidence="1">Uncharacterized protein</fullName>
    </submittedName>
</protein>
<gene>
    <name evidence="1" type="ORF">Ptr86124_013614</name>
</gene>
<dbReference type="EMBL" id="NRDI02000041">
    <property type="protein sequence ID" value="KAI1507437.1"/>
    <property type="molecule type" value="Genomic_DNA"/>
</dbReference>
<dbReference type="OMA" id="ARMMQET"/>
<dbReference type="AlphaFoldDB" id="A0A2W1FRQ4"/>
<evidence type="ECO:0000313" key="1">
    <source>
        <dbReference type="EMBL" id="KAI1507437.1"/>
    </source>
</evidence>
<sequence>MTPSSPARPPNTRGNPFNRSVADVTARMMQETFPNVESSTDEYTTKYRWISDIRRLGQRLHMLETRFGEGVLGLMLDQGLAGTDVGITDKMIMTPTDIEYAEFVGILDKSQGNLLRGLSRAVLPAVQALTLGGVHEQRLFDIEKMTVDNITKYPKGSLAFLKLINEAV</sequence>
<reference evidence="2" key="1">
    <citation type="journal article" date="2022" name="Microb. Genom.">
        <title>A global pangenome for the wheat fungal pathogen Pyrenophora tritici-repentis and prediction of effector protein structural homology.</title>
        <authorList>
            <person name="Moolhuijzen P.M."/>
            <person name="See P.T."/>
            <person name="Shi G."/>
            <person name="Powell H.R."/>
            <person name="Cockram J."/>
            <person name="Jorgensen L.N."/>
            <person name="Benslimane H."/>
            <person name="Strelkov S.E."/>
            <person name="Turner J."/>
            <person name="Liu Z."/>
            <person name="Moffat C.S."/>
        </authorList>
    </citation>
    <scope>NUCLEOTIDE SEQUENCE [LARGE SCALE GENOMIC DNA]</scope>
</reference>
<dbReference type="Proteomes" id="UP000249757">
    <property type="component" value="Unassembled WGS sequence"/>
</dbReference>
<keyword evidence="2" id="KW-1185">Reference proteome</keyword>
<proteinExistence type="predicted"/>
<evidence type="ECO:0000313" key="2">
    <source>
        <dbReference type="Proteomes" id="UP000249757"/>
    </source>
</evidence>
<accession>A0A2W1FRQ4</accession>
<comment type="caution">
    <text evidence="1">The sequence shown here is derived from an EMBL/GenBank/DDBJ whole genome shotgun (WGS) entry which is preliminary data.</text>
</comment>
<organism evidence="1 2">
    <name type="scientific">Pyrenophora tritici-repentis</name>
    <dbReference type="NCBI Taxonomy" id="45151"/>
    <lineage>
        <taxon>Eukaryota</taxon>
        <taxon>Fungi</taxon>
        <taxon>Dikarya</taxon>
        <taxon>Ascomycota</taxon>
        <taxon>Pezizomycotina</taxon>
        <taxon>Dothideomycetes</taxon>
        <taxon>Pleosporomycetidae</taxon>
        <taxon>Pleosporales</taxon>
        <taxon>Pleosporineae</taxon>
        <taxon>Pleosporaceae</taxon>
        <taxon>Pyrenophora</taxon>
    </lineage>
</organism>
<name>A0A2W1FRQ4_9PLEO</name>